<sequence>MATLTRFFAMLIAVFLSFVLLSIASPLSGAVQLGGPCSPVGAKACDSTGSSVMFCNAFDMWVELEACSSGAICGLKGGQPSCSNALSERQEEEDCHAILHRIASPQPVLLFTRFAGTLFLF</sequence>
<protein>
    <submittedName>
        <fullName evidence="2">Uncharacterized protein</fullName>
    </submittedName>
</protein>
<evidence type="ECO:0000313" key="2">
    <source>
        <dbReference type="EMBL" id="KUJ23834.1"/>
    </source>
</evidence>
<dbReference type="InParanoid" id="A0A194XUX2"/>
<proteinExistence type="predicted"/>
<accession>A0A194XUX2</accession>
<dbReference type="Proteomes" id="UP000070700">
    <property type="component" value="Unassembled WGS sequence"/>
</dbReference>
<dbReference type="RefSeq" id="XP_018078189.1">
    <property type="nucleotide sequence ID" value="XM_018219099.1"/>
</dbReference>
<feature type="chain" id="PRO_5008268686" evidence="1">
    <location>
        <begin position="25"/>
        <end position="121"/>
    </location>
</feature>
<name>A0A194XUX2_MOLSC</name>
<dbReference type="EMBL" id="KQ947404">
    <property type="protein sequence ID" value="KUJ23834.1"/>
    <property type="molecule type" value="Genomic_DNA"/>
</dbReference>
<gene>
    <name evidence="2" type="ORF">LY89DRAFT_726891</name>
</gene>
<dbReference type="GeneID" id="28828825"/>
<evidence type="ECO:0000256" key="1">
    <source>
        <dbReference type="SAM" id="SignalP"/>
    </source>
</evidence>
<reference evidence="2 3" key="1">
    <citation type="submission" date="2015-10" db="EMBL/GenBank/DDBJ databases">
        <title>Full genome of DAOMC 229536 Phialocephala scopiformis, a fungal endophyte of spruce producing the potent anti-insectan compound rugulosin.</title>
        <authorList>
            <consortium name="DOE Joint Genome Institute"/>
            <person name="Walker A.K."/>
            <person name="Frasz S.L."/>
            <person name="Seifert K.A."/>
            <person name="Miller J.D."/>
            <person name="Mondo S.J."/>
            <person name="Labutti K."/>
            <person name="Lipzen A."/>
            <person name="Dockter R."/>
            <person name="Kennedy M."/>
            <person name="Grigoriev I.V."/>
            <person name="Spatafora J.W."/>
        </authorList>
    </citation>
    <scope>NUCLEOTIDE SEQUENCE [LARGE SCALE GENOMIC DNA]</scope>
    <source>
        <strain evidence="2 3">CBS 120377</strain>
    </source>
</reference>
<evidence type="ECO:0000313" key="3">
    <source>
        <dbReference type="Proteomes" id="UP000070700"/>
    </source>
</evidence>
<keyword evidence="1" id="KW-0732">Signal</keyword>
<organism evidence="2 3">
    <name type="scientific">Mollisia scopiformis</name>
    <name type="common">Conifer needle endophyte fungus</name>
    <name type="synonym">Phialocephala scopiformis</name>
    <dbReference type="NCBI Taxonomy" id="149040"/>
    <lineage>
        <taxon>Eukaryota</taxon>
        <taxon>Fungi</taxon>
        <taxon>Dikarya</taxon>
        <taxon>Ascomycota</taxon>
        <taxon>Pezizomycotina</taxon>
        <taxon>Leotiomycetes</taxon>
        <taxon>Helotiales</taxon>
        <taxon>Mollisiaceae</taxon>
        <taxon>Mollisia</taxon>
    </lineage>
</organism>
<dbReference type="KEGG" id="psco:LY89DRAFT_726891"/>
<feature type="signal peptide" evidence="1">
    <location>
        <begin position="1"/>
        <end position="24"/>
    </location>
</feature>
<dbReference type="AlphaFoldDB" id="A0A194XUX2"/>
<keyword evidence="3" id="KW-1185">Reference proteome</keyword>